<organism evidence="2 3">
    <name type="scientific">Buttiauxella agrestis</name>
    <dbReference type="NCBI Taxonomy" id="82977"/>
    <lineage>
        <taxon>Bacteria</taxon>
        <taxon>Pseudomonadati</taxon>
        <taxon>Pseudomonadota</taxon>
        <taxon>Gammaproteobacteria</taxon>
        <taxon>Enterobacterales</taxon>
        <taxon>Enterobacteriaceae</taxon>
        <taxon>Buttiauxella</taxon>
    </lineage>
</organism>
<dbReference type="EMBL" id="UIGI01000001">
    <property type="protein sequence ID" value="SUW62580.1"/>
    <property type="molecule type" value="Genomic_DNA"/>
</dbReference>
<proteinExistence type="predicted"/>
<protein>
    <submittedName>
        <fullName evidence="2">Uncharacterized protein</fullName>
    </submittedName>
</protein>
<dbReference type="Proteomes" id="UP000255528">
    <property type="component" value="Unassembled WGS sequence"/>
</dbReference>
<evidence type="ECO:0000256" key="1">
    <source>
        <dbReference type="SAM" id="MobiDB-lite"/>
    </source>
</evidence>
<reference evidence="2 3" key="1">
    <citation type="submission" date="2018-06" db="EMBL/GenBank/DDBJ databases">
        <authorList>
            <consortium name="Pathogen Informatics"/>
            <person name="Doyle S."/>
        </authorList>
    </citation>
    <scope>NUCLEOTIDE SEQUENCE [LARGE SCALE GENOMIC DNA]</scope>
    <source>
        <strain evidence="2 3">NCTC12119</strain>
    </source>
</reference>
<feature type="compositionally biased region" description="Polar residues" evidence="1">
    <location>
        <begin position="30"/>
        <end position="42"/>
    </location>
</feature>
<dbReference type="AlphaFoldDB" id="A0A381C3W3"/>
<feature type="region of interest" description="Disordered" evidence="1">
    <location>
        <begin position="17"/>
        <end position="42"/>
    </location>
</feature>
<gene>
    <name evidence="2" type="ORF">NCTC12119_01023</name>
</gene>
<evidence type="ECO:0000313" key="2">
    <source>
        <dbReference type="EMBL" id="SUW62580.1"/>
    </source>
</evidence>
<dbReference type="RefSeq" id="WP_115627525.1">
    <property type="nucleotide sequence ID" value="NZ_UIGI01000001.1"/>
</dbReference>
<name>A0A381C3W3_9ENTR</name>
<sequence>MSGIRELSFDEIALVSGGSANGQDAGERSNYGNNNARTSYGGQANGFQPNYAASGHGLLDGVSRDCLTSMAIGTANVVAAGASRSITGFGTAAASALNDIGKTCNDNNSRSGPPFH</sequence>
<evidence type="ECO:0000313" key="3">
    <source>
        <dbReference type="Proteomes" id="UP000255528"/>
    </source>
</evidence>
<accession>A0A381C3W3</accession>